<dbReference type="InterPro" id="IPR011761">
    <property type="entry name" value="ATP-grasp"/>
</dbReference>
<dbReference type="Pfam" id="PF13549">
    <property type="entry name" value="ATP-grasp_5"/>
    <property type="match status" value="1"/>
</dbReference>
<keyword evidence="1" id="KW-0067">ATP-binding</keyword>
<protein>
    <recommendedName>
        <fullName evidence="2">ATP-grasp domain-containing protein</fullName>
    </recommendedName>
</protein>
<dbReference type="GO" id="GO:0005524">
    <property type="term" value="F:ATP binding"/>
    <property type="evidence" value="ECO:0007669"/>
    <property type="project" value="UniProtKB-UniRule"/>
</dbReference>
<evidence type="ECO:0000313" key="3">
    <source>
        <dbReference type="EMBL" id="MBK7422768.1"/>
    </source>
</evidence>
<sequence>MRVGIHRGASVLPGTESALIVCATGIVDAVVRAWDRQLVSRDLAAPLRMWRSISGNEYLNGRCYPFLLEDRLEAFLRAGHGRTWIPRSLSVELDLLAADCAGYAAAGALLTDAALARGWPALPLALGRLPAILFGCAARHRIVPMNLAPTTSPVLVLAGCDKDIGRGLLQSYGLPVAEGGRADSPQAAVCIARSLDAPVVLKRVRGANSRGVRVEIQGDRDVRRAAHELLAGHRFIIVERFVKGVELRVHFVRGLIHQTLSRRIAGEAGTTHPPGAFVPWVGESQRNGPLHPADIEMLECFLSMQGNPSGAFDIVIPRAGERIAAGGAVLEVNVPSGAWYLSDREAAADEELDGWLGNERSFMDGEGRVPVWLVPSPAIGATAAKRIAAAFCTSYPAGAQRNLTLVGGWAPVLTTPAPALLVTVAEPAIERHGLPMNLRPRVWHTGSIEEFANANPLLAAMLVHSGEGVRFGFAG</sequence>
<accession>A0A9D7FAB3</accession>
<gene>
    <name evidence="3" type="ORF">IPJ48_06535</name>
</gene>
<proteinExistence type="predicted"/>
<dbReference type="EMBL" id="JADJNC010000009">
    <property type="protein sequence ID" value="MBK7422768.1"/>
    <property type="molecule type" value="Genomic_DNA"/>
</dbReference>
<organism evidence="3 4">
    <name type="scientific">Candidatus Propionivibrio dominans</name>
    <dbReference type="NCBI Taxonomy" id="2954373"/>
    <lineage>
        <taxon>Bacteria</taxon>
        <taxon>Pseudomonadati</taxon>
        <taxon>Pseudomonadota</taxon>
        <taxon>Betaproteobacteria</taxon>
        <taxon>Rhodocyclales</taxon>
        <taxon>Rhodocyclaceae</taxon>
        <taxon>Propionivibrio</taxon>
    </lineage>
</organism>
<dbReference type="GO" id="GO:0046872">
    <property type="term" value="F:metal ion binding"/>
    <property type="evidence" value="ECO:0007669"/>
    <property type="project" value="InterPro"/>
</dbReference>
<dbReference type="Proteomes" id="UP000886602">
    <property type="component" value="Unassembled WGS sequence"/>
</dbReference>
<dbReference type="PROSITE" id="PS50975">
    <property type="entry name" value="ATP_GRASP"/>
    <property type="match status" value="1"/>
</dbReference>
<evidence type="ECO:0000313" key="4">
    <source>
        <dbReference type="Proteomes" id="UP000886602"/>
    </source>
</evidence>
<evidence type="ECO:0000256" key="1">
    <source>
        <dbReference type="PROSITE-ProRule" id="PRU00409"/>
    </source>
</evidence>
<evidence type="ECO:0000259" key="2">
    <source>
        <dbReference type="PROSITE" id="PS50975"/>
    </source>
</evidence>
<name>A0A9D7FAB3_9RHOO</name>
<comment type="caution">
    <text evidence="3">The sequence shown here is derived from an EMBL/GenBank/DDBJ whole genome shotgun (WGS) entry which is preliminary data.</text>
</comment>
<feature type="domain" description="ATP-grasp" evidence="2">
    <location>
        <begin position="166"/>
        <end position="361"/>
    </location>
</feature>
<dbReference type="AlphaFoldDB" id="A0A9D7FAB3"/>
<keyword evidence="1" id="KW-0547">Nucleotide-binding</keyword>
<reference evidence="3" key="1">
    <citation type="submission" date="2020-10" db="EMBL/GenBank/DDBJ databases">
        <title>Connecting structure to function with the recovery of over 1000 high-quality activated sludge metagenome-assembled genomes encoding full-length rRNA genes using long-read sequencing.</title>
        <authorList>
            <person name="Singleton C.M."/>
            <person name="Petriglieri F."/>
            <person name="Kristensen J.M."/>
            <person name="Kirkegaard R.H."/>
            <person name="Michaelsen T.Y."/>
            <person name="Andersen M.H."/>
            <person name="Karst S.M."/>
            <person name="Dueholm M.S."/>
            <person name="Nielsen P.H."/>
            <person name="Albertsen M."/>
        </authorList>
    </citation>
    <scope>NUCLEOTIDE SEQUENCE</scope>
    <source>
        <strain evidence="3">EsbW_18-Q3-R4-48_MAXAC.044</strain>
    </source>
</reference>
<dbReference type="SUPFAM" id="SSF56059">
    <property type="entry name" value="Glutathione synthetase ATP-binding domain-like"/>
    <property type="match status" value="1"/>
</dbReference>
<dbReference type="Gene3D" id="3.30.470.20">
    <property type="entry name" value="ATP-grasp fold, B domain"/>
    <property type="match status" value="1"/>
</dbReference>